<dbReference type="SUPFAM" id="SSF55874">
    <property type="entry name" value="ATPase domain of HSP90 chaperone/DNA topoisomerase II/histidine kinase"/>
    <property type="match status" value="1"/>
</dbReference>
<dbReference type="Proteomes" id="UP001501612">
    <property type="component" value="Unassembled WGS sequence"/>
</dbReference>
<dbReference type="PROSITE" id="PS50109">
    <property type="entry name" value="HIS_KIN"/>
    <property type="match status" value="1"/>
</dbReference>
<feature type="domain" description="HAMP" evidence="14">
    <location>
        <begin position="192"/>
        <end position="254"/>
    </location>
</feature>
<dbReference type="SMART" id="SM00388">
    <property type="entry name" value="HisKA"/>
    <property type="match status" value="1"/>
</dbReference>
<keyword evidence="7 15" id="KW-0418">Kinase</keyword>
<dbReference type="GO" id="GO:0016301">
    <property type="term" value="F:kinase activity"/>
    <property type="evidence" value="ECO:0007669"/>
    <property type="project" value="UniProtKB-KW"/>
</dbReference>
<dbReference type="EC" id="2.7.13.3" evidence="3"/>
<keyword evidence="16" id="KW-1185">Reference proteome</keyword>
<dbReference type="CDD" id="cd00075">
    <property type="entry name" value="HATPase"/>
    <property type="match status" value="1"/>
</dbReference>
<feature type="domain" description="Histidine kinase" evidence="13">
    <location>
        <begin position="269"/>
        <end position="481"/>
    </location>
</feature>
<evidence type="ECO:0000256" key="3">
    <source>
        <dbReference type="ARBA" id="ARBA00012438"/>
    </source>
</evidence>
<dbReference type="SUPFAM" id="SSF47384">
    <property type="entry name" value="Homodimeric domain of signal transducing histidine kinase"/>
    <property type="match status" value="1"/>
</dbReference>
<dbReference type="PROSITE" id="PS50885">
    <property type="entry name" value="HAMP"/>
    <property type="match status" value="1"/>
</dbReference>
<dbReference type="InterPro" id="IPR003594">
    <property type="entry name" value="HATPase_dom"/>
</dbReference>
<reference evidence="16" key="1">
    <citation type="journal article" date="2019" name="Int. J. Syst. Evol. Microbiol.">
        <title>The Global Catalogue of Microorganisms (GCM) 10K type strain sequencing project: providing services to taxonomists for standard genome sequencing and annotation.</title>
        <authorList>
            <consortium name="The Broad Institute Genomics Platform"/>
            <consortium name="The Broad Institute Genome Sequencing Center for Infectious Disease"/>
            <person name="Wu L."/>
            <person name="Ma J."/>
        </authorList>
    </citation>
    <scope>NUCLEOTIDE SEQUENCE [LARGE SCALE GENOMIC DNA]</scope>
    <source>
        <strain evidence="16">JCM 14046</strain>
    </source>
</reference>
<dbReference type="Pfam" id="PF02518">
    <property type="entry name" value="HATPase_c"/>
    <property type="match status" value="1"/>
</dbReference>
<sequence length="492" mass="52373">MLLGRRPVSLTSRLVLTVVLLVIGVTFATGAVTSFAVNRYLTERLDDEVLAALGRARLFRDDFVDGDRDDFPAPGQAVGTLTAFLPSPGDTEPTRGDVLVQRGTPPAEREPLSGADLDAIRELPTDGQPRDVSLPDAGHFRVAVIETPDGEFATGLPTSEVEAVFDTLVTWEIGLLLLSGLGSVVAGTVLVRRQMRPLNEVAATAHVVAGLPLATDQVDLRDRVPAHLRDERTEVGQVGDALAGLLTHVGTSLEARRRSEEQVRRFVADASHELRTPLTTIAGYVELARRRPDDTDATRTALAKVEEEAGRMTGLVEDLLLLARLDAGRPLARESVDVTRLLLEAVTDARVVAPDHRWHVDVPDGAVEVTGDEQRLHEVVTNLLTNARKYTPAGSTVTARAHVLEGRAVVEVHDDGPGFDDDAASHAFERFTRGDPARQRAGGAGLGLALVKAIAEAHGGTVSLRSAPGDTTVSVGLPAQPADRGAPTTVDA</sequence>
<keyword evidence="5" id="KW-0808">Transferase</keyword>
<dbReference type="Gene3D" id="1.10.287.130">
    <property type="match status" value="1"/>
</dbReference>
<keyword evidence="4" id="KW-0597">Phosphoprotein</keyword>
<name>A0ABP5B813_9ACTN</name>
<gene>
    <name evidence="15" type="ORF">GCM10009737_36480</name>
</gene>
<dbReference type="PANTHER" id="PTHR45436">
    <property type="entry name" value="SENSOR HISTIDINE KINASE YKOH"/>
    <property type="match status" value="1"/>
</dbReference>
<keyword evidence="9" id="KW-0902">Two-component regulatory system</keyword>
<dbReference type="RefSeq" id="WP_344009325.1">
    <property type="nucleotide sequence ID" value="NZ_BAAAMY010000014.1"/>
</dbReference>
<dbReference type="InterPro" id="IPR005467">
    <property type="entry name" value="His_kinase_dom"/>
</dbReference>
<dbReference type="InterPro" id="IPR004358">
    <property type="entry name" value="Sig_transdc_His_kin-like_C"/>
</dbReference>
<evidence type="ECO:0000313" key="15">
    <source>
        <dbReference type="EMBL" id="GAA1931215.1"/>
    </source>
</evidence>
<dbReference type="SMART" id="SM00387">
    <property type="entry name" value="HATPase_c"/>
    <property type="match status" value="1"/>
</dbReference>
<dbReference type="Gene3D" id="3.30.565.10">
    <property type="entry name" value="Histidine kinase-like ATPase, C-terminal domain"/>
    <property type="match status" value="1"/>
</dbReference>
<evidence type="ECO:0000256" key="4">
    <source>
        <dbReference type="ARBA" id="ARBA00022553"/>
    </source>
</evidence>
<feature type="transmembrane region" description="Helical" evidence="12">
    <location>
        <begin position="168"/>
        <end position="191"/>
    </location>
</feature>
<dbReference type="InterPro" id="IPR003660">
    <property type="entry name" value="HAMP_dom"/>
</dbReference>
<dbReference type="PANTHER" id="PTHR45436:SF5">
    <property type="entry name" value="SENSOR HISTIDINE KINASE TRCS"/>
    <property type="match status" value="1"/>
</dbReference>
<dbReference type="Pfam" id="PF00512">
    <property type="entry name" value="HisKA"/>
    <property type="match status" value="1"/>
</dbReference>
<comment type="caution">
    <text evidence="15">The sequence shown here is derived from an EMBL/GenBank/DDBJ whole genome shotgun (WGS) entry which is preliminary data.</text>
</comment>
<comment type="subcellular location">
    <subcellularLocation>
        <location evidence="2">Cell membrane</location>
    </subcellularLocation>
</comment>
<evidence type="ECO:0000256" key="6">
    <source>
        <dbReference type="ARBA" id="ARBA00022692"/>
    </source>
</evidence>
<evidence type="ECO:0000313" key="16">
    <source>
        <dbReference type="Proteomes" id="UP001501612"/>
    </source>
</evidence>
<accession>A0ABP5B813</accession>
<dbReference type="InterPro" id="IPR003661">
    <property type="entry name" value="HisK_dim/P_dom"/>
</dbReference>
<evidence type="ECO:0000256" key="7">
    <source>
        <dbReference type="ARBA" id="ARBA00022777"/>
    </source>
</evidence>
<dbReference type="CDD" id="cd00082">
    <property type="entry name" value="HisKA"/>
    <property type="match status" value="1"/>
</dbReference>
<evidence type="ECO:0000256" key="11">
    <source>
        <dbReference type="SAM" id="MobiDB-lite"/>
    </source>
</evidence>
<keyword evidence="10 12" id="KW-0472">Membrane</keyword>
<evidence type="ECO:0000256" key="5">
    <source>
        <dbReference type="ARBA" id="ARBA00022679"/>
    </source>
</evidence>
<dbReference type="InterPro" id="IPR036097">
    <property type="entry name" value="HisK_dim/P_sf"/>
</dbReference>
<feature type="region of interest" description="Disordered" evidence="11">
    <location>
        <begin position="462"/>
        <end position="492"/>
    </location>
</feature>
<evidence type="ECO:0000259" key="14">
    <source>
        <dbReference type="PROSITE" id="PS50885"/>
    </source>
</evidence>
<evidence type="ECO:0000256" key="10">
    <source>
        <dbReference type="ARBA" id="ARBA00023136"/>
    </source>
</evidence>
<evidence type="ECO:0000256" key="2">
    <source>
        <dbReference type="ARBA" id="ARBA00004236"/>
    </source>
</evidence>
<dbReference type="InterPro" id="IPR050428">
    <property type="entry name" value="TCS_sensor_his_kinase"/>
</dbReference>
<keyword evidence="8 12" id="KW-1133">Transmembrane helix</keyword>
<evidence type="ECO:0000256" key="12">
    <source>
        <dbReference type="SAM" id="Phobius"/>
    </source>
</evidence>
<comment type="catalytic activity">
    <reaction evidence="1">
        <text>ATP + protein L-histidine = ADP + protein N-phospho-L-histidine.</text>
        <dbReference type="EC" id="2.7.13.3"/>
    </reaction>
</comment>
<proteinExistence type="predicted"/>
<evidence type="ECO:0000256" key="9">
    <source>
        <dbReference type="ARBA" id="ARBA00023012"/>
    </source>
</evidence>
<dbReference type="EMBL" id="BAAAMY010000014">
    <property type="protein sequence ID" value="GAA1931215.1"/>
    <property type="molecule type" value="Genomic_DNA"/>
</dbReference>
<evidence type="ECO:0000256" key="8">
    <source>
        <dbReference type="ARBA" id="ARBA00022989"/>
    </source>
</evidence>
<dbReference type="InterPro" id="IPR036890">
    <property type="entry name" value="HATPase_C_sf"/>
</dbReference>
<organism evidence="15 16">
    <name type="scientific">Nocardioides lentus</name>
    <dbReference type="NCBI Taxonomy" id="338077"/>
    <lineage>
        <taxon>Bacteria</taxon>
        <taxon>Bacillati</taxon>
        <taxon>Actinomycetota</taxon>
        <taxon>Actinomycetes</taxon>
        <taxon>Propionibacteriales</taxon>
        <taxon>Nocardioidaceae</taxon>
        <taxon>Nocardioides</taxon>
    </lineage>
</organism>
<evidence type="ECO:0000259" key="13">
    <source>
        <dbReference type="PROSITE" id="PS50109"/>
    </source>
</evidence>
<keyword evidence="6 12" id="KW-0812">Transmembrane</keyword>
<protein>
    <recommendedName>
        <fullName evidence="3">histidine kinase</fullName>
        <ecNumber evidence="3">2.7.13.3</ecNumber>
    </recommendedName>
</protein>
<evidence type="ECO:0000256" key="1">
    <source>
        <dbReference type="ARBA" id="ARBA00000085"/>
    </source>
</evidence>
<dbReference type="PRINTS" id="PR00344">
    <property type="entry name" value="BCTRLSENSOR"/>
</dbReference>